<protein>
    <recommendedName>
        <fullName evidence="4">Autotransporter-associated beta strand repeat protein</fullName>
    </recommendedName>
</protein>
<gene>
    <name evidence="2" type="ORF">Pla108_15470</name>
</gene>
<name>A0A5C6AKP4_9BACT</name>
<dbReference type="AlphaFoldDB" id="A0A5C6AKP4"/>
<feature type="chain" id="PRO_5022773160" description="Autotransporter-associated beta strand repeat protein" evidence="1">
    <location>
        <begin position="24"/>
        <end position="300"/>
    </location>
</feature>
<comment type="caution">
    <text evidence="2">The sequence shown here is derived from an EMBL/GenBank/DDBJ whole genome shotgun (WGS) entry which is preliminary data.</text>
</comment>
<dbReference type="OrthoDB" id="251178at2"/>
<dbReference type="RefSeq" id="WP_146444248.1">
    <property type="nucleotide sequence ID" value="NZ_SJPR01000001.1"/>
</dbReference>
<evidence type="ECO:0000256" key="1">
    <source>
        <dbReference type="SAM" id="SignalP"/>
    </source>
</evidence>
<dbReference type="EMBL" id="SJPR01000001">
    <property type="protein sequence ID" value="TWU00595.1"/>
    <property type="molecule type" value="Genomic_DNA"/>
</dbReference>
<evidence type="ECO:0000313" key="3">
    <source>
        <dbReference type="Proteomes" id="UP000317421"/>
    </source>
</evidence>
<evidence type="ECO:0000313" key="2">
    <source>
        <dbReference type="EMBL" id="TWU00595.1"/>
    </source>
</evidence>
<keyword evidence="3" id="KW-1185">Reference proteome</keyword>
<proteinExistence type="predicted"/>
<sequence precursor="true">MPITLLRIAPVAGLLFTVATVSAEVLFTGTVAPGDPAAVDSSTTVTIGAADDFLPDADPRGGVEVNGGSQFVAGRVLVGDSAAALAKMVVTGDQTKATIGPGGSVNSPSLFVGANGSGYLRVDDGAWLQVGSGPYGVLSIGGGDDSAGIRSAEVVGDSSLVTIGRQLFVGDGPSSLSVRDGAVVRVGSLSNVLEDTVLIHGEVELAGARTELQTNGLTIGYRDPSIPYANFGTLRIDEGAIVRSMEGRGNSRAYVGYSGSLELDGGVFAISQLSLEGRLSGSGEVVGSVNVNFAGKIEVG</sequence>
<keyword evidence="1" id="KW-0732">Signal</keyword>
<organism evidence="2 3">
    <name type="scientific">Botrimarina colliarenosi</name>
    <dbReference type="NCBI Taxonomy" id="2528001"/>
    <lineage>
        <taxon>Bacteria</taxon>
        <taxon>Pseudomonadati</taxon>
        <taxon>Planctomycetota</taxon>
        <taxon>Planctomycetia</taxon>
        <taxon>Pirellulales</taxon>
        <taxon>Lacipirellulaceae</taxon>
        <taxon>Botrimarina</taxon>
    </lineage>
</organism>
<evidence type="ECO:0008006" key="4">
    <source>
        <dbReference type="Google" id="ProtNLM"/>
    </source>
</evidence>
<accession>A0A5C6AKP4</accession>
<feature type="signal peptide" evidence="1">
    <location>
        <begin position="1"/>
        <end position="23"/>
    </location>
</feature>
<dbReference type="Proteomes" id="UP000317421">
    <property type="component" value="Unassembled WGS sequence"/>
</dbReference>
<reference evidence="2 3" key="1">
    <citation type="submission" date="2019-02" db="EMBL/GenBank/DDBJ databases">
        <title>Deep-cultivation of Planctomycetes and their phenomic and genomic characterization uncovers novel biology.</title>
        <authorList>
            <person name="Wiegand S."/>
            <person name="Jogler M."/>
            <person name="Boedeker C."/>
            <person name="Pinto D."/>
            <person name="Vollmers J."/>
            <person name="Rivas-Marin E."/>
            <person name="Kohn T."/>
            <person name="Peeters S.H."/>
            <person name="Heuer A."/>
            <person name="Rast P."/>
            <person name="Oberbeckmann S."/>
            <person name="Bunk B."/>
            <person name="Jeske O."/>
            <person name="Meyerdierks A."/>
            <person name="Storesund J.E."/>
            <person name="Kallscheuer N."/>
            <person name="Luecker S."/>
            <person name="Lage O.M."/>
            <person name="Pohl T."/>
            <person name="Merkel B.J."/>
            <person name="Hornburger P."/>
            <person name="Mueller R.-W."/>
            <person name="Bruemmer F."/>
            <person name="Labrenz M."/>
            <person name="Spormann A.M."/>
            <person name="Op Den Camp H."/>
            <person name="Overmann J."/>
            <person name="Amann R."/>
            <person name="Jetten M.S.M."/>
            <person name="Mascher T."/>
            <person name="Medema M.H."/>
            <person name="Devos D.P."/>
            <person name="Kaster A.-K."/>
            <person name="Ovreas L."/>
            <person name="Rohde M."/>
            <person name="Galperin M.Y."/>
            <person name="Jogler C."/>
        </authorList>
    </citation>
    <scope>NUCLEOTIDE SEQUENCE [LARGE SCALE GENOMIC DNA]</scope>
    <source>
        <strain evidence="2 3">Pla108</strain>
    </source>
</reference>